<keyword evidence="3" id="KW-1185">Reference proteome</keyword>
<dbReference type="EMBL" id="QLNT01000008">
    <property type="protein sequence ID" value="KAF3072507.1"/>
    <property type="molecule type" value="Genomic_DNA"/>
</dbReference>
<evidence type="ECO:0000256" key="1">
    <source>
        <dbReference type="SAM" id="MobiDB-lite"/>
    </source>
</evidence>
<accession>A0A9P4XIE1</accession>
<proteinExistence type="predicted"/>
<feature type="compositionally biased region" description="Basic and acidic residues" evidence="1">
    <location>
        <begin position="38"/>
        <end position="49"/>
    </location>
</feature>
<gene>
    <name evidence="2" type="ORF">CFAM422_005399</name>
</gene>
<feature type="region of interest" description="Disordered" evidence="1">
    <location>
        <begin position="29"/>
        <end position="54"/>
    </location>
</feature>
<protein>
    <submittedName>
        <fullName evidence="2">Uncharacterized protein</fullName>
    </submittedName>
</protein>
<comment type="caution">
    <text evidence="2">The sequence shown here is derived from an EMBL/GenBank/DDBJ whole genome shotgun (WGS) entry which is preliminary data.</text>
</comment>
<dbReference type="AlphaFoldDB" id="A0A9P4XIE1"/>
<feature type="region of interest" description="Disordered" evidence="1">
    <location>
        <begin position="179"/>
        <end position="223"/>
    </location>
</feature>
<name>A0A9P4XIE1_9HYPO</name>
<dbReference type="Proteomes" id="UP000801864">
    <property type="component" value="Unassembled WGS sequence"/>
</dbReference>
<sequence length="223" mass="23972">MDVGLELGRDAPLTGRRCRPSLWSVQATSASNNNTASDVERAASTRERSGYGYQRGEGRSPLVAALVWHVTLSPVPDGGRFGRVSVEVRDLICRDACLHAHVSAQSLLVRWSKAGWQICQVACAVLCCAVLCAVLVGPGTRSPPLGLGLPASPARNRRAVDIAKYGVISLSLFLRRATQTPDQEDKRQRLGGCGRDAVPAVRSDRLTGPPLPSRAQYRTHQAP</sequence>
<evidence type="ECO:0000313" key="3">
    <source>
        <dbReference type="Proteomes" id="UP000801864"/>
    </source>
</evidence>
<reference evidence="2 3" key="1">
    <citation type="submission" date="2018-06" db="EMBL/GenBank/DDBJ databases">
        <title>Genome analysis of cellulolytic fungus Trichoderma lentiforme CFAM-422.</title>
        <authorList>
            <person name="Steindorff A.S."/>
            <person name="Formighieri E.F."/>
            <person name="Midorikawa G.E.O."/>
            <person name="Tamietti M.S."/>
            <person name="Ramos E.Z."/>
            <person name="Silva A.S."/>
            <person name="Bon E.P.S."/>
            <person name="Mendes T.D."/>
            <person name="Damaso M.C.T."/>
            <person name="Favaro L.C.L."/>
        </authorList>
    </citation>
    <scope>NUCLEOTIDE SEQUENCE [LARGE SCALE GENOMIC DNA]</scope>
    <source>
        <strain evidence="2 3">CFAM-422</strain>
    </source>
</reference>
<organism evidence="2 3">
    <name type="scientific">Trichoderma lentiforme</name>
    <dbReference type="NCBI Taxonomy" id="1567552"/>
    <lineage>
        <taxon>Eukaryota</taxon>
        <taxon>Fungi</taxon>
        <taxon>Dikarya</taxon>
        <taxon>Ascomycota</taxon>
        <taxon>Pezizomycotina</taxon>
        <taxon>Sordariomycetes</taxon>
        <taxon>Hypocreomycetidae</taxon>
        <taxon>Hypocreales</taxon>
        <taxon>Hypocreaceae</taxon>
        <taxon>Trichoderma</taxon>
    </lineage>
</organism>
<evidence type="ECO:0000313" key="2">
    <source>
        <dbReference type="EMBL" id="KAF3072507.1"/>
    </source>
</evidence>